<dbReference type="PANTHER" id="PTHR30189:SF1">
    <property type="entry name" value="LPS-ASSEMBLY PROTEIN LPTD"/>
    <property type="match status" value="1"/>
</dbReference>
<dbReference type="EMBL" id="JAFITR010000176">
    <property type="protein sequence ID" value="MBN4067517.1"/>
    <property type="molecule type" value="Genomic_DNA"/>
</dbReference>
<gene>
    <name evidence="1" type="ORF">JYU14_05475</name>
</gene>
<evidence type="ECO:0008006" key="3">
    <source>
        <dbReference type="Google" id="ProtNLM"/>
    </source>
</evidence>
<comment type="caution">
    <text evidence="1">The sequence shown here is derived from an EMBL/GenBank/DDBJ whole genome shotgun (WGS) entry which is preliminary data.</text>
</comment>
<name>A0ABS3ARY9_9BACT</name>
<sequence>GGVITTSDMRIQAEKIRYINTTAEGIPITTVEAEENLMLNYQGYTFIGEHINYNFTTKSGVLYKGRVAVPPWYIGGETINILPDGSFEILDAYITTCPSCNDNWRITAKRILLTENSSIYAYNVQFRYLTIPFFWMPTYITQLDSLKDTPISGQLHWGGSKGTRIGVRYRIFSEEKWKSFLSLDYLLKRGLGGGIDLQYEEKASGASLYSKNFFAYDKSQEAFDKKRRFRFMGRYNDIFFDDNITIALQYDRLSDPDMTSDYTIDDFTLPNPEVTELTARTQQKDWLALLHTRVRINPFQSVDQKLPITTLHIRPFAIADSRVVSTNTFTAGYLDYLFSKDLPPSFQPFHSVRASTSNSLYCPISISHFTLTPLIRFDGIIYENSPDRNAATLLQGTVGFDLNTNLYRMIGPSKKHIVEPYIEYRHSTTPSSLNSEHFIFSLNDGFAELSSLRIGVRNDLYTKKGDTIHRTLYLDLYSYAFSHAPSISKHIPRAYADASWHATERLTYYTSLVWNFNDDLVDLLKIGTDYTYSENLALGFEYRHRSKYYWRKSNYNNFVLDATRSRNELLNSPLSDNNNTLLTRLFYRFNPKWNILVESRQGWRRPQERSYFESKATVTTILKCYWQVQMTAEHTRRDNRFSLSVLLSELMPKLRRFQG</sequence>
<accession>A0ABS3ARY9</accession>
<evidence type="ECO:0000313" key="1">
    <source>
        <dbReference type="EMBL" id="MBN4067517.1"/>
    </source>
</evidence>
<organism evidence="1 2">
    <name type="scientific">Simkania negevensis</name>
    <dbReference type="NCBI Taxonomy" id="83561"/>
    <lineage>
        <taxon>Bacteria</taxon>
        <taxon>Pseudomonadati</taxon>
        <taxon>Chlamydiota</taxon>
        <taxon>Chlamydiia</taxon>
        <taxon>Parachlamydiales</taxon>
        <taxon>Simkaniaceae</taxon>
        <taxon>Simkania</taxon>
    </lineage>
</organism>
<evidence type="ECO:0000313" key="2">
    <source>
        <dbReference type="Proteomes" id="UP000722121"/>
    </source>
</evidence>
<dbReference type="PANTHER" id="PTHR30189">
    <property type="entry name" value="LPS-ASSEMBLY PROTEIN"/>
    <property type="match status" value="1"/>
</dbReference>
<feature type="non-terminal residue" evidence="1">
    <location>
        <position position="1"/>
    </location>
</feature>
<keyword evidence="2" id="KW-1185">Reference proteome</keyword>
<dbReference type="InterPro" id="IPR050218">
    <property type="entry name" value="LptD"/>
</dbReference>
<proteinExistence type="predicted"/>
<reference evidence="1 2" key="1">
    <citation type="submission" date="2021-02" db="EMBL/GenBank/DDBJ databases">
        <title>Activity-based single-cell genomes from oceanic crustal fluid captures similar information to metagenomic and metatranscriptomic surveys with orders of magnitude less sampling.</title>
        <authorList>
            <person name="D'Angelo T.S."/>
            <person name="Orcutt B.N."/>
        </authorList>
    </citation>
    <scope>NUCLEOTIDE SEQUENCE [LARGE SCALE GENOMIC DNA]</scope>
    <source>
        <strain evidence="1">AH-315-G07</strain>
    </source>
</reference>
<protein>
    <recommendedName>
        <fullName evidence="3">LPS-assembly protein LptD</fullName>
    </recommendedName>
</protein>
<dbReference type="Proteomes" id="UP000722121">
    <property type="component" value="Unassembled WGS sequence"/>
</dbReference>